<dbReference type="SMART" id="SM00385">
    <property type="entry name" value="CYCLIN"/>
    <property type="match status" value="2"/>
</dbReference>
<evidence type="ECO:0000256" key="8">
    <source>
        <dbReference type="ARBA" id="ARBA00066213"/>
    </source>
</evidence>
<gene>
    <name evidence="13" type="ORF">AMS68_000569</name>
</gene>
<keyword evidence="9" id="KW-0862">Zinc</keyword>
<evidence type="ECO:0000256" key="1">
    <source>
        <dbReference type="ARBA" id="ARBA00010857"/>
    </source>
</evidence>
<dbReference type="PANTHER" id="PTHR11618">
    <property type="entry name" value="TRANSCRIPTION INITIATION FACTOR IIB-RELATED"/>
    <property type="match status" value="1"/>
</dbReference>
<dbReference type="SUPFAM" id="SSF57783">
    <property type="entry name" value="Zinc beta-ribbon"/>
    <property type="match status" value="1"/>
</dbReference>
<proteinExistence type="inferred from homology"/>
<keyword evidence="3" id="KW-0677">Repeat</keyword>
<comment type="subunit">
    <text evidence="8">Associates with TFIID-IIA (DA complex) to form TFIID-IIA-IIB (DAB-complex) which is then recognized by polymerase II.</text>
</comment>
<dbReference type="Proteomes" id="UP000503462">
    <property type="component" value="Chromosome 1"/>
</dbReference>
<dbReference type="GO" id="GO:0008270">
    <property type="term" value="F:zinc ion binding"/>
    <property type="evidence" value="ECO:0007669"/>
    <property type="project" value="UniProtKB-KW"/>
</dbReference>
<evidence type="ECO:0000313" key="14">
    <source>
        <dbReference type="Proteomes" id="UP000503462"/>
    </source>
</evidence>
<dbReference type="PROSITE" id="PS50114">
    <property type="entry name" value="GATA_ZN_FINGER_2"/>
    <property type="match status" value="1"/>
</dbReference>
<dbReference type="PANTHER" id="PTHR11618:SF13">
    <property type="entry name" value="TRANSCRIPTION INITIATION FACTOR IIB"/>
    <property type="match status" value="1"/>
</dbReference>
<dbReference type="OrthoDB" id="25790at2759"/>
<evidence type="ECO:0000256" key="9">
    <source>
        <dbReference type="PROSITE-ProRule" id="PRU00469"/>
    </source>
</evidence>
<keyword evidence="9" id="KW-0863">Zinc-finger</keyword>
<dbReference type="InterPro" id="IPR036915">
    <property type="entry name" value="Cyclin-like_sf"/>
</dbReference>
<dbReference type="InterPro" id="IPR013150">
    <property type="entry name" value="TFIIB_cyclin"/>
</dbReference>
<reference evidence="13 14" key="1">
    <citation type="journal article" date="2016" name="Sci. Rep.">
        <title>Peltaster fructicola genome reveals evolution from an invasive phytopathogen to an ectophytic parasite.</title>
        <authorList>
            <person name="Xu C."/>
            <person name="Chen H."/>
            <person name="Gleason M.L."/>
            <person name="Xu J.R."/>
            <person name="Liu H."/>
            <person name="Zhang R."/>
            <person name="Sun G."/>
        </authorList>
    </citation>
    <scope>NUCLEOTIDE SEQUENCE [LARGE SCALE GENOMIC DNA]</scope>
    <source>
        <strain evidence="13 14">LNHT1506</strain>
    </source>
</reference>
<dbReference type="PRINTS" id="PR00685">
    <property type="entry name" value="TIFACTORIIB"/>
</dbReference>
<organism evidence="13 14">
    <name type="scientific">Peltaster fructicola</name>
    <dbReference type="NCBI Taxonomy" id="286661"/>
    <lineage>
        <taxon>Eukaryota</taxon>
        <taxon>Fungi</taxon>
        <taxon>Dikarya</taxon>
        <taxon>Ascomycota</taxon>
        <taxon>Pezizomycotina</taxon>
        <taxon>Dothideomycetes</taxon>
        <taxon>Dothideomycetes incertae sedis</taxon>
        <taxon>Peltaster</taxon>
    </lineage>
</organism>
<dbReference type="InterPro" id="IPR000679">
    <property type="entry name" value="Znf_GATA"/>
</dbReference>
<evidence type="ECO:0000259" key="12">
    <source>
        <dbReference type="PROSITE" id="PS51134"/>
    </source>
</evidence>
<feature type="compositionally biased region" description="Basic and acidic residues" evidence="10">
    <location>
        <begin position="467"/>
        <end position="485"/>
    </location>
</feature>
<name>A0A6H0XK03_9PEZI</name>
<evidence type="ECO:0000256" key="10">
    <source>
        <dbReference type="SAM" id="MobiDB-lite"/>
    </source>
</evidence>
<dbReference type="Pfam" id="PF00382">
    <property type="entry name" value="TFIIB"/>
    <property type="match status" value="2"/>
</dbReference>
<dbReference type="GO" id="GO:0017025">
    <property type="term" value="F:TBP-class protein binding"/>
    <property type="evidence" value="ECO:0007669"/>
    <property type="project" value="InterPro"/>
</dbReference>
<dbReference type="InterPro" id="IPR013763">
    <property type="entry name" value="Cyclin-like_dom"/>
</dbReference>
<dbReference type="PROSITE" id="PS51134">
    <property type="entry name" value="ZF_TFIIB"/>
    <property type="match status" value="1"/>
</dbReference>
<keyword evidence="5" id="KW-0804">Transcription</keyword>
<dbReference type="SUPFAM" id="SSF47954">
    <property type="entry name" value="Cyclin-like"/>
    <property type="match status" value="2"/>
</dbReference>
<keyword evidence="4" id="KW-0805">Transcription regulation</keyword>
<dbReference type="GO" id="GO:0005634">
    <property type="term" value="C:nucleus"/>
    <property type="evidence" value="ECO:0007669"/>
    <property type="project" value="TreeGrafter"/>
</dbReference>
<evidence type="ECO:0000313" key="13">
    <source>
        <dbReference type="EMBL" id="QIW95051.1"/>
    </source>
</evidence>
<evidence type="ECO:0000256" key="2">
    <source>
        <dbReference type="ARBA" id="ARBA00013932"/>
    </source>
</evidence>
<dbReference type="FunFam" id="1.10.472.170:FF:000001">
    <property type="entry name" value="Transcription initiation factor IIB"/>
    <property type="match status" value="1"/>
</dbReference>
<feature type="domain" description="GATA-type" evidence="11">
    <location>
        <begin position="146"/>
        <end position="175"/>
    </location>
</feature>
<keyword evidence="9" id="KW-0479">Metal-binding</keyword>
<accession>A0A6H0XK03</accession>
<evidence type="ECO:0000256" key="6">
    <source>
        <dbReference type="ARBA" id="ARBA00031706"/>
    </source>
</evidence>
<feature type="domain" description="TFIIB-type" evidence="12">
    <location>
        <begin position="142"/>
        <end position="175"/>
    </location>
</feature>
<sequence>MDCANIVEDEKCTATTAIAPKTCVLCSYGGLGNRVRNLRRSAFPFVLAFLIFGHLSHDCRSRTSLTTYSQLFVRCFAKNHKIHKTQKGIKKRATQRFGQAFQVVKPIARQPLAVIAQAMSPGAVIPAEREPEKQEWHQKLDVRLICKDCRLDPPALYEDHASGDLLCADCGLVLQQRCIDTSSEWRTFANDDQGNDDPSRVGDGPNALLNGAQLNTSIAFGDGGMRSKDLARAQNRANLDKGNKSLLQAYKQIGALCDGWSLPTVVSDTAKYIYKDADESRLFKGKAQEVLVASCVFIACRRNKLTRSFREAMELTKVSKKEIGRTFKLLEQFLHKQELERTGPTMIGGGIIVSTEQFKSTSTDPSELCPRYCSDLELDQRTSNVAATIVENMKRIGALAGRSPLSATAACIFMACHLMNKAKNAKQIGEVARVSDSTIRGAYKLLWQDRDKVITDDLLQKGADVSKLPDPRPNDEKMQAESQKA</sequence>
<protein>
    <recommendedName>
        <fullName evidence="2">Transcription initiation factor IIB</fullName>
    </recommendedName>
    <alternativeName>
        <fullName evidence="6">General transcription factor TFIIB</fullName>
    </alternativeName>
</protein>
<dbReference type="GO" id="GO:0051123">
    <property type="term" value="P:RNA polymerase II preinitiation complex assembly"/>
    <property type="evidence" value="ECO:0007669"/>
    <property type="project" value="UniProtKB-ARBA"/>
</dbReference>
<dbReference type="InterPro" id="IPR000812">
    <property type="entry name" value="TFIIB"/>
</dbReference>
<dbReference type="InterPro" id="IPR013137">
    <property type="entry name" value="Znf_TFIIB"/>
</dbReference>
<dbReference type="GO" id="GO:0097550">
    <property type="term" value="C:transcription preinitiation complex"/>
    <property type="evidence" value="ECO:0007669"/>
    <property type="project" value="TreeGrafter"/>
</dbReference>
<dbReference type="GO" id="GO:0043565">
    <property type="term" value="F:sequence-specific DNA binding"/>
    <property type="evidence" value="ECO:0007669"/>
    <property type="project" value="InterPro"/>
</dbReference>
<evidence type="ECO:0000256" key="3">
    <source>
        <dbReference type="ARBA" id="ARBA00022737"/>
    </source>
</evidence>
<dbReference type="GO" id="GO:0016251">
    <property type="term" value="F:RNA polymerase II general transcription initiation factor activity"/>
    <property type="evidence" value="ECO:0007669"/>
    <property type="project" value="TreeGrafter"/>
</dbReference>
<dbReference type="EMBL" id="CP051139">
    <property type="protein sequence ID" value="QIW95051.1"/>
    <property type="molecule type" value="Genomic_DNA"/>
</dbReference>
<evidence type="ECO:0000256" key="5">
    <source>
        <dbReference type="ARBA" id="ARBA00023163"/>
    </source>
</evidence>
<keyword evidence="14" id="KW-1185">Reference proteome</keyword>
<evidence type="ECO:0000256" key="7">
    <source>
        <dbReference type="ARBA" id="ARBA00056616"/>
    </source>
</evidence>
<dbReference type="AlphaFoldDB" id="A0A6H0XK03"/>
<comment type="similarity">
    <text evidence="1">Belongs to the TFIIB family.</text>
</comment>
<evidence type="ECO:0000259" key="11">
    <source>
        <dbReference type="PROSITE" id="PS50114"/>
    </source>
</evidence>
<feature type="region of interest" description="Disordered" evidence="10">
    <location>
        <begin position="460"/>
        <end position="485"/>
    </location>
</feature>
<dbReference type="Pfam" id="PF08271">
    <property type="entry name" value="Zn_Ribbon_TF"/>
    <property type="match status" value="1"/>
</dbReference>
<dbReference type="Gene3D" id="1.10.472.10">
    <property type="entry name" value="Cyclin-like"/>
    <property type="match status" value="1"/>
</dbReference>
<comment type="function">
    <text evidence="7">General factor that plays a major role in the activation of eukaryotic genes transcribed by RNA polymerase II.</text>
</comment>
<dbReference type="GO" id="GO:0006355">
    <property type="term" value="P:regulation of DNA-templated transcription"/>
    <property type="evidence" value="ECO:0007669"/>
    <property type="project" value="InterPro"/>
</dbReference>
<evidence type="ECO:0000256" key="4">
    <source>
        <dbReference type="ARBA" id="ARBA00023015"/>
    </source>
</evidence>
<dbReference type="Gene3D" id="1.10.472.170">
    <property type="match status" value="1"/>
</dbReference>